<accession>A0A1M5BJ82</accession>
<dbReference type="AlphaFoldDB" id="A0A1M5BJ82"/>
<dbReference type="RefSeq" id="WP_072835771.1">
    <property type="nucleotide sequence ID" value="NZ_FQUU01000010.1"/>
</dbReference>
<keyword evidence="3" id="KW-1185">Reference proteome</keyword>
<dbReference type="OrthoDB" id="982911at2"/>
<protein>
    <submittedName>
        <fullName evidence="2">Uncharacterized protein</fullName>
    </submittedName>
</protein>
<evidence type="ECO:0000256" key="1">
    <source>
        <dbReference type="SAM" id="Phobius"/>
    </source>
</evidence>
<dbReference type="STRING" id="1121884.SAMN02745131_02607"/>
<proteinExistence type="predicted"/>
<evidence type="ECO:0000313" key="2">
    <source>
        <dbReference type="EMBL" id="SHF42496.1"/>
    </source>
</evidence>
<name>A0A1M5BJ82_9BACT</name>
<organism evidence="2 3">
    <name type="scientific">Flavisolibacter ginsengisoli DSM 18119</name>
    <dbReference type="NCBI Taxonomy" id="1121884"/>
    <lineage>
        <taxon>Bacteria</taxon>
        <taxon>Pseudomonadati</taxon>
        <taxon>Bacteroidota</taxon>
        <taxon>Chitinophagia</taxon>
        <taxon>Chitinophagales</taxon>
        <taxon>Chitinophagaceae</taxon>
        <taxon>Flavisolibacter</taxon>
    </lineage>
</organism>
<feature type="transmembrane region" description="Helical" evidence="1">
    <location>
        <begin position="29"/>
        <end position="55"/>
    </location>
</feature>
<dbReference type="EMBL" id="FQUU01000010">
    <property type="protein sequence ID" value="SHF42496.1"/>
    <property type="molecule type" value="Genomic_DNA"/>
</dbReference>
<gene>
    <name evidence="2" type="ORF">SAMN02745131_02607</name>
</gene>
<reference evidence="2 3" key="1">
    <citation type="submission" date="2016-11" db="EMBL/GenBank/DDBJ databases">
        <authorList>
            <person name="Jaros S."/>
            <person name="Januszkiewicz K."/>
            <person name="Wedrychowicz H."/>
        </authorList>
    </citation>
    <scope>NUCLEOTIDE SEQUENCE [LARGE SCALE GENOMIC DNA]</scope>
    <source>
        <strain evidence="2 3">DSM 18119</strain>
    </source>
</reference>
<feature type="transmembrane region" description="Helical" evidence="1">
    <location>
        <begin position="67"/>
        <end position="85"/>
    </location>
</feature>
<sequence length="245" mass="28119">MKSKRLIITTVAFFLLVNTTYYWEGKLGLFAFPAFLLLAAVFFGLAIVLLRQIYFVIKERFKQKSRFINIGLLTAVLLLTFYKPFGLVDFDKLEGNDVLVAQREGAANCMTILKLKHNFTFTERKVCFGVTETKGTFRVQNDTIYFDNIKLGRHEDHFYEFAVIKPTKFDNSKFLGDIIRYRDITDTVGHELWITKNELKTLKNESRTANKGILCKEIAGCSHKVTLTFKGFPNILVLLAFVAAQ</sequence>
<evidence type="ECO:0000313" key="3">
    <source>
        <dbReference type="Proteomes" id="UP000184048"/>
    </source>
</evidence>
<keyword evidence="1" id="KW-0812">Transmembrane</keyword>
<keyword evidence="1" id="KW-0472">Membrane</keyword>
<keyword evidence="1" id="KW-1133">Transmembrane helix</keyword>
<dbReference type="Proteomes" id="UP000184048">
    <property type="component" value="Unassembled WGS sequence"/>
</dbReference>